<proteinExistence type="predicted"/>
<keyword evidence="1" id="KW-0812">Transmembrane</keyword>
<organism evidence="2 3">
    <name type="scientific">Trichinella pseudospiralis</name>
    <name type="common">Parasitic roundworm</name>
    <dbReference type="NCBI Taxonomy" id="6337"/>
    <lineage>
        <taxon>Eukaryota</taxon>
        <taxon>Metazoa</taxon>
        <taxon>Ecdysozoa</taxon>
        <taxon>Nematoda</taxon>
        <taxon>Enoplea</taxon>
        <taxon>Dorylaimia</taxon>
        <taxon>Trichinellida</taxon>
        <taxon>Trichinellidae</taxon>
        <taxon>Trichinella</taxon>
    </lineage>
</organism>
<comment type="caution">
    <text evidence="2">The sequence shown here is derived from an EMBL/GenBank/DDBJ whole genome shotgun (WGS) entry which is preliminary data.</text>
</comment>
<dbReference type="AlphaFoldDB" id="A0A0V1EDF8"/>
<evidence type="ECO:0000313" key="2">
    <source>
        <dbReference type="EMBL" id="KRY71865.1"/>
    </source>
</evidence>
<keyword evidence="1" id="KW-1133">Transmembrane helix</keyword>
<name>A0A0V1EDF8_TRIPS</name>
<dbReference type="Proteomes" id="UP000054632">
    <property type="component" value="Unassembled WGS sequence"/>
</dbReference>
<sequence>MDDDDDDIAVSDESMANSICRNIFSSRKKQYSKIDYIYALIQDILLISSFIHFLKSFSKLTVQN</sequence>
<protein>
    <submittedName>
        <fullName evidence="2">Uncharacterized protein</fullName>
    </submittedName>
</protein>
<evidence type="ECO:0000313" key="3">
    <source>
        <dbReference type="Proteomes" id="UP000054632"/>
    </source>
</evidence>
<accession>A0A0V1EDF8</accession>
<reference evidence="2 3" key="1">
    <citation type="submission" date="2015-01" db="EMBL/GenBank/DDBJ databases">
        <title>Evolution of Trichinella species and genotypes.</title>
        <authorList>
            <person name="Korhonen P.K."/>
            <person name="Edoardo P."/>
            <person name="Giuseppe L.R."/>
            <person name="Gasser R.B."/>
        </authorList>
    </citation>
    <scope>NUCLEOTIDE SEQUENCE [LARGE SCALE GENOMIC DNA]</scope>
    <source>
        <strain evidence="2">ISS13</strain>
    </source>
</reference>
<keyword evidence="1" id="KW-0472">Membrane</keyword>
<feature type="transmembrane region" description="Helical" evidence="1">
    <location>
        <begin position="36"/>
        <end position="54"/>
    </location>
</feature>
<dbReference type="EMBL" id="JYDR01000052">
    <property type="protein sequence ID" value="KRY71865.1"/>
    <property type="molecule type" value="Genomic_DNA"/>
</dbReference>
<evidence type="ECO:0000256" key="1">
    <source>
        <dbReference type="SAM" id="Phobius"/>
    </source>
</evidence>
<gene>
    <name evidence="2" type="ORF">T4A_13934</name>
</gene>